<accession>A0A1L9RLP2</accession>
<evidence type="ECO:0000313" key="3">
    <source>
        <dbReference type="Proteomes" id="UP000184383"/>
    </source>
</evidence>
<dbReference type="VEuPathDB" id="FungiDB:ASPWEDRAFT_28422"/>
<keyword evidence="1" id="KW-0732">Signal</keyword>
<dbReference type="OrthoDB" id="4991875at2759"/>
<proteinExistence type="predicted"/>
<feature type="signal peptide" evidence="1">
    <location>
        <begin position="1"/>
        <end position="17"/>
    </location>
</feature>
<reference evidence="3" key="1">
    <citation type="journal article" date="2017" name="Genome Biol.">
        <title>Comparative genomics reveals high biological diversity and specific adaptations in the industrially and medically important fungal genus Aspergillus.</title>
        <authorList>
            <person name="de Vries R.P."/>
            <person name="Riley R."/>
            <person name="Wiebenga A."/>
            <person name="Aguilar-Osorio G."/>
            <person name="Amillis S."/>
            <person name="Uchima C.A."/>
            <person name="Anderluh G."/>
            <person name="Asadollahi M."/>
            <person name="Askin M."/>
            <person name="Barry K."/>
            <person name="Battaglia E."/>
            <person name="Bayram O."/>
            <person name="Benocci T."/>
            <person name="Braus-Stromeyer S.A."/>
            <person name="Caldana C."/>
            <person name="Canovas D."/>
            <person name="Cerqueira G.C."/>
            <person name="Chen F."/>
            <person name="Chen W."/>
            <person name="Choi C."/>
            <person name="Clum A."/>
            <person name="Dos Santos R.A."/>
            <person name="Damasio A.R."/>
            <person name="Diallinas G."/>
            <person name="Emri T."/>
            <person name="Fekete E."/>
            <person name="Flipphi M."/>
            <person name="Freyberg S."/>
            <person name="Gallo A."/>
            <person name="Gournas C."/>
            <person name="Habgood R."/>
            <person name="Hainaut M."/>
            <person name="Harispe M.L."/>
            <person name="Henrissat B."/>
            <person name="Hilden K.S."/>
            <person name="Hope R."/>
            <person name="Hossain A."/>
            <person name="Karabika E."/>
            <person name="Karaffa L."/>
            <person name="Karanyi Z."/>
            <person name="Krasevec N."/>
            <person name="Kuo A."/>
            <person name="Kusch H."/>
            <person name="LaButti K."/>
            <person name="Lagendijk E.L."/>
            <person name="Lapidus A."/>
            <person name="Levasseur A."/>
            <person name="Lindquist E."/>
            <person name="Lipzen A."/>
            <person name="Logrieco A.F."/>
            <person name="MacCabe A."/>
            <person name="Maekelae M.R."/>
            <person name="Malavazi I."/>
            <person name="Melin P."/>
            <person name="Meyer V."/>
            <person name="Mielnichuk N."/>
            <person name="Miskei M."/>
            <person name="Molnar A.P."/>
            <person name="Mule G."/>
            <person name="Ngan C.Y."/>
            <person name="Orejas M."/>
            <person name="Orosz E."/>
            <person name="Ouedraogo J.P."/>
            <person name="Overkamp K.M."/>
            <person name="Park H.-S."/>
            <person name="Perrone G."/>
            <person name="Piumi F."/>
            <person name="Punt P.J."/>
            <person name="Ram A.F."/>
            <person name="Ramon A."/>
            <person name="Rauscher S."/>
            <person name="Record E."/>
            <person name="Riano-Pachon D.M."/>
            <person name="Robert V."/>
            <person name="Roehrig J."/>
            <person name="Ruller R."/>
            <person name="Salamov A."/>
            <person name="Salih N.S."/>
            <person name="Samson R.A."/>
            <person name="Sandor E."/>
            <person name="Sanguinetti M."/>
            <person name="Schuetze T."/>
            <person name="Sepcic K."/>
            <person name="Shelest E."/>
            <person name="Sherlock G."/>
            <person name="Sophianopoulou V."/>
            <person name="Squina F.M."/>
            <person name="Sun H."/>
            <person name="Susca A."/>
            <person name="Todd R.B."/>
            <person name="Tsang A."/>
            <person name="Unkles S.E."/>
            <person name="van de Wiele N."/>
            <person name="van Rossen-Uffink D."/>
            <person name="Oliveira J.V."/>
            <person name="Vesth T.C."/>
            <person name="Visser J."/>
            <person name="Yu J.-H."/>
            <person name="Zhou M."/>
            <person name="Andersen M.R."/>
            <person name="Archer D.B."/>
            <person name="Baker S.E."/>
            <person name="Benoit I."/>
            <person name="Brakhage A.A."/>
            <person name="Braus G.H."/>
            <person name="Fischer R."/>
            <person name="Frisvad J.C."/>
            <person name="Goldman G.H."/>
            <person name="Houbraken J."/>
            <person name="Oakley B."/>
            <person name="Pocsi I."/>
            <person name="Scazzocchio C."/>
            <person name="Seiboth B."/>
            <person name="vanKuyk P.A."/>
            <person name="Wortman J."/>
            <person name="Dyer P.S."/>
            <person name="Grigoriev I.V."/>
        </authorList>
    </citation>
    <scope>NUCLEOTIDE SEQUENCE [LARGE SCALE GENOMIC DNA]</scope>
    <source>
        <strain evidence="3">DTO 134E9</strain>
    </source>
</reference>
<feature type="chain" id="PRO_5012883054" description="GPI anchored cell wall protein" evidence="1">
    <location>
        <begin position="18"/>
        <end position="191"/>
    </location>
</feature>
<evidence type="ECO:0000313" key="2">
    <source>
        <dbReference type="EMBL" id="OJJ35814.1"/>
    </source>
</evidence>
<evidence type="ECO:0000256" key="1">
    <source>
        <dbReference type="SAM" id="SignalP"/>
    </source>
</evidence>
<evidence type="ECO:0008006" key="4">
    <source>
        <dbReference type="Google" id="ProtNLM"/>
    </source>
</evidence>
<gene>
    <name evidence="2" type="ORF">ASPWEDRAFT_28422</name>
</gene>
<protein>
    <recommendedName>
        <fullName evidence="4">GPI anchored cell wall protein</fullName>
    </recommendedName>
</protein>
<dbReference type="EMBL" id="KV878212">
    <property type="protein sequence ID" value="OJJ35814.1"/>
    <property type="molecule type" value="Genomic_DNA"/>
</dbReference>
<dbReference type="Proteomes" id="UP000184383">
    <property type="component" value="Unassembled WGS sequence"/>
</dbReference>
<dbReference type="RefSeq" id="XP_040689490.1">
    <property type="nucleotide sequence ID" value="XM_040833134.1"/>
</dbReference>
<dbReference type="GeneID" id="63748982"/>
<organism evidence="2 3">
    <name type="scientific">Aspergillus wentii DTO 134E9</name>
    <dbReference type="NCBI Taxonomy" id="1073089"/>
    <lineage>
        <taxon>Eukaryota</taxon>
        <taxon>Fungi</taxon>
        <taxon>Dikarya</taxon>
        <taxon>Ascomycota</taxon>
        <taxon>Pezizomycotina</taxon>
        <taxon>Eurotiomycetes</taxon>
        <taxon>Eurotiomycetidae</taxon>
        <taxon>Eurotiales</taxon>
        <taxon>Aspergillaceae</taxon>
        <taxon>Aspergillus</taxon>
        <taxon>Aspergillus subgen. Cremei</taxon>
    </lineage>
</organism>
<dbReference type="AlphaFoldDB" id="A0A1L9RLP2"/>
<name>A0A1L9RLP2_ASPWE</name>
<sequence length="191" mass="19165">MQPIYLLLLALATAISAQTTTVQVFNAGETTIPLSGVEASVVGANAIATTFAMQCKDNAPTSLCDLDDPVTITAGPSTMTFSAVYTTKTLGVNVKLTLMNDCDVTSSTAASCSGSAGIYGSTLGVSRSSSTTWKTSYSSDDIYYQPLTVTAGVDKLNAPQATQTPDAAAAGHVGVGGAAAAAVAAAAYGFI</sequence>
<keyword evidence="3" id="KW-1185">Reference proteome</keyword>